<evidence type="ECO:0000313" key="3">
    <source>
        <dbReference type="Proteomes" id="UP000682369"/>
    </source>
</evidence>
<keyword evidence="3" id="KW-1185">Reference proteome</keyword>
<sequence>MSIGTILQAPNMHRIAVANWEKETQERAANNRLKKAQGDLSTWSRSLGNKKRVQAAEEEFNRRTEALSHEMRQLGKQSAANSLAASEQQGSIMALAAMSGVGGASVEAMENLISLQDATTAEELKQTVENLGYFGAKDAAQIMGNAYESQDFSQTIMDFDFTKSIRPVAMKRRLGKLIGVAVASYFGGPAAGEAVADVAVGEWKATNADFAGAMNKYGSAIGNTITAMRETNERGQSWGKDIMEGIRKGANTTGAQTKKQVTSASDAGKKKSWFKR</sequence>
<organism evidence="2 3">
    <name type="scientific">Stenotrophomonas phage BUCT609</name>
    <dbReference type="NCBI Taxonomy" id="2834250"/>
    <lineage>
        <taxon>Viruses</taxon>
        <taxon>Duplodnaviria</taxon>
        <taxon>Heunggongvirae</taxon>
        <taxon>Uroviricota</taxon>
        <taxon>Caudoviricetes</taxon>
        <taxon>Autographivirales</taxon>
        <taxon>Autonotataviridae</taxon>
        <taxon>Gujervirinae</taxon>
        <taxon>Maltophvirus</taxon>
        <taxon>Maltophvirus BUCT609</taxon>
    </lineage>
</organism>
<dbReference type="Proteomes" id="UP000682369">
    <property type="component" value="Segment"/>
</dbReference>
<protein>
    <submittedName>
        <fullName evidence="2">Internal virion protein</fullName>
    </submittedName>
</protein>
<evidence type="ECO:0000313" key="2">
    <source>
        <dbReference type="EMBL" id="QVR48645.1"/>
    </source>
</evidence>
<reference evidence="2" key="1">
    <citation type="submission" date="2021-04" db="EMBL/GenBank/DDBJ databases">
        <authorList>
            <person name="Han K."/>
            <person name="Tian F."/>
            <person name="Li F."/>
            <person name="Tong Y."/>
        </authorList>
    </citation>
    <scope>NUCLEOTIDE SEQUENCE</scope>
</reference>
<dbReference type="EMBL" id="MW960043">
    <property type="protein sequence ID" value="QVR48645.1"/>
    <property type="molecule type" value="Genomic_DNA"/>
</dbReference>
<proteinExistence type="predicted"/>
<feature type="compositionally biased region" description="Polar residues" evidence="1">
    <location>
        <begin position="250"/>
        <end position="265"/>
    </location>
</feature>
<name>A0A8E6PL49_9CAUD</name>
<accession>A0A8E6PL49</accession>
<feature type="region of interest" description="Disordered" evidence="1">
    <location>
        <begin position="249"/>
        <end position="276"/>
    </location>
</feature>
<evidence type="ECO:0000256" key="1">
    <source>
        <dbReference type="SAM" id="MobiDB-lite"/>
    </source>
</evidence>